<reference evidence="8 9" key="1">
    <citation type="submission" date="2022-02" db="EMBL/GenBank/DDBJ databases">
        <title>Draft genome sequence of Mezorhizobium retamae strain IRAMC:0171 isolated from Retama raetam nodules.</title>
        <authorList>
            <person name="Bengaied R."/>
            <person name="Sbissi I."/>
            <person name="Huber K."/>
            <person name="Ghodbane F."/>
            <person name="Nouioui I."/>
            <person name="Tarhouni M."/>
            <person name="Gtari M."/>
        </authorList>
    </citation>
    <scope>NUCLEOTIDE SEQUENCE [LARGE SCALE GENOMIC DNA]</scope>
    <source>
        <strain evidence="8 9">IRAMC:0171</strain>
    </source>
</reference>
<accession>A0ABS9QQH5</accession>
<keyword evidence="3" id="KW-1003">Cell membrane</keyword>
<feature type="transmembrane region" description="Helical" evidence="7">
    <location>
        <begin position="388"/>
        <end position="408"/>
    </location>
</feature>
<protein>
    <submittedName>
        <fullName evidence="8">FUSC family protein</fullName>
    </submittedName>
</protein>
<feature type="transmembrane region" description="Helical" evidence="7">
    <location>
        <begin position="105"/>
        <end position="125"/>
    </location>
</feature>
<evidence type="ECO:0000256" key="4">
    <source>
        <dbReference type="ARBA" id="ARBA00022692"/>
    </source>
</evidence>
<keyword evidence="5 7" id="KW-1133">Transmembrane helix</keyword>
<proteinExistence type="predicted"/>
<comment type="subcellular location">
    <subcellularLocation>
        <location evidence="1">Cell membrane</location>
        <topology evidence="1">Multi-pass membrane protein</topology>
    </subcellularLocation>
</comment>
<dbReference type="PANTHER" id="PTHR30509">
    <property type="entry name" value="P-HYDROXYBENZOIC ACID EFFLUX PUMP SUBUNIT-RELATED"/>
    <property type="match status" value="1"/>
</dbReference>
<name>A0ABS9QQH5_9HYPH</name>
<evidence type="ECO:0000256" key="2">
    <source>
        <dbReference type="ARBA" id="ARBA00022448"/>
    </source>
</evidence>
<dbReference type="Proteomes" id="UP001201701">
    <property type="component" value="Unassembled WGS sequence"/>
</dbReference>
<dbReference type="RefSeq" id="WP_239370456.1">
    <property type="nucleotide sequence ID" value="NZ_JAKREW010000061.1"/>
</dbReference>
<keyword evidence="2" id="KW-0813">Transport</keyword>
<evidence type="ECO:0000256" key="1">
    <source>
        <dbReference type="ARBA" id="ARBA00004651"/>
    </source>
</evidence>
<feature type="transmembrane region" description="Helical" evidence="7">
    <location>
        <begin position="466"/>
        <end position="483"/>
    </location>
</feature>
<feature type="transmembrane region" description="Helical" evidence="7">
    <location>
        <begin position="45"/>
        <end position="69"/>
    </location>
</feature>
<evidence type="ECO:0000313" key="8">
    <source>
        <dbReference type="EMBL" id="MCG7508956.1"/>
    </source>
</evidence>
<organism evidence="8 9">
    <name type="scientific">Mesorhizobium retamae</name>
    <dbReference type="NCBI Taxonomy" id="2912854"/>
    <lineage>
        <taxon>Bacteria</taxon>
        <taxon>Pseudomonadati</taxon>
        <taxon>Pseudomonadota</taxon>
        <taxon>Alphaproteobacteria</taxon>
        <taxon>Hyphomicrobiales</taxon>
        <taxon>Phyllobacteriaceae</taxon>
        <taxon>Mesorhizobium</taxon>
    </lineage>
</organism>
<evidence type="ECO:0000256" key="6">
    <source>
        <dbReference type="ARBA" id="ARBA00023136"/>
    </source>
</evidence>
<feature type="transmembrane region" description="Helical" evidence="7">
    <location>
        <begin position="522"/>
        <end position="547"/>
    </location>
</feature>
<feature type="transmembrane region" description="Helical" evidence="7">
    <location>
        <begin position="132"/>
        <end position="151"/>
    </location>
</feature>
<evidence type="ECO:0000256" key="7">
    <source>
        <dbReference type="SAM" id="Phobius"/>
    </source>
</evidence>
<dbReference type="PANTHER" id="PTHR30509:SF9">
    <property type="entry name" value="MULTIDRUG RESISTANCE PROTEIN MDTO"/>
    <property type="match status" value="1"/>
</dbReference>
<keyword evidence="6 7" id="KW-0472">Membrane</keyword>
<keyword evidence="4 7" id="KW-0812">Transmembrane</keyword>
<evidence type="ECO:0000256" key="5">
    <source>
        <dbReference type="ARBA" id="ARBA00022989"/>
    </source>
</evidence>
<dbReference type="EMBL" id="JAKREW010000061">
    <property type="protein sequence ID" value="MCG7508956.1"/>
    <property type="molecule type" value="Genomic_DNA"/>
</dbReference>
<feature type="transmembrane region" description="Helical" evidence="7">
    <location>
        <begin position="490"/>
        <end position="510"/>
    </location>
</feature>
<evidence type="ECO:0000256" key="3">
    <source>
        <dbReference type="ARBA" id="ARBA00022475"/>
    </source>
</evidence>
<dbReference type="InterPro" id="IPR006726">
    <property type="entry name" value="PHBA_efflux_AaeB/fusaric-R"/>
</dbReference>
<dbReference type="Pfam" id="PF04632">
    <property type="entry name" value="FUSC"/>
    <property type="match status" value="1"/>
</dbReference>
<keyword evidence="9" id="KW-1185">Reference proteome</keyword>
<gene>
    <name evidence="8" type="ORF">L4923_28360</name>
</gene>
<evidence type="ECO:0000313" key="9">
    <source>
        <dbReference type="Proteomes" id="UP001201701"/>
    </source>
</evidence>
<sequence length="695" mass="73988">MITAHRFSLTGAGIQATLAHLLRSPAAKADAEAMLFSVKTFAAAMLAYYIALSVGLPKPSWAIVTVYIVSQTSAGASFSRGVYRFAGTIVGAAATVAIVPNFVNDPMACSVALALWIGLCLYLSLLDRTPRAYAFVLAGYTASLIGFPSVFDPGAVFDTASVRVQEISLGILCAVLVHRLVLPKPMTCLFTGKLSATLRDARRLAGDALKGLPEAKTRRERHQLAADLLALQGLATHLPYDPVLLTPRRDRLQRIHVRLARLLPLAAEIEERIHALAGGTPSQPHELAELLREVEAWITSTDVSERDSVAIHLIGRARLLRAWIGADARAHAEQLAANLAGHLAEMIGLLHDCDRLGRDIAARSQDDEPYHWGGGAGRYVYHRDGWMAARAAAGAAAGIVLGCAFWIWSAWPDGGMAVSILGVACALFGNVDTPAPNVVKYMIGSVYGVAISLAYNFVILPRVTDFAVLVAVLAPAMLFAGSLQARPQTTFMALGITLTVPLLGGLGASYTGGFAESLNSVVALFAGTAFAVVSMTLFQTVPVDAAIHRLLRSSRRDVARRARGAGPDERHWTSLMVDRAALLLPRLGLSSMSAPDMLDETLRHLRIGHAVGQLHKTAPGGTIGKETGELLSAIAVRFGAAPRREPGETSSLIGRTETLLMLVAGSSIANRRQLLDLLVDLRFALGPTESGERGS</sequence>
<comment type="caution">
    <text evidence="8">The sequence shown here is derived from an EMBL/GenBank/DDBJ whole genome shotgun (WGS) entry which is preliminary data.</text>
</comment>
<feature type="transmembrane region" description="Helical" evidence="7">
    <location>
        <begin position="438"/>
        <end position="460"/>
    </location>
</feature>
<feature type="transmembrane region" description="Helical" evidence="7">
    <location>
        <begin position="163"/>
        <end position="182"/>
    </location>
</feature>
<feature type="transmembrane region" description="Helical" evidence="7">
    <location>
        <begin position="81"/>
        <end position="99"/>
    </location>
</feature>